<dbReference type="EMBL" id="JAWQEG010005964">
    <property type="protein sequence ID" value="KAK3856188.1"/>
    <property type="molecule type" value="Genomic_DNA"/>
</dbReference>
<evidence type="ECO:0000313" key="2">
    <source>
        <dbReference type="EMBL" id="KAK3856188.1"/>
    </source>
</evidence>
<protein>
    <submittedName>
        <fullName evidence="2">Uncharacterized protein</fullName>
    </submittedName>
</protein>
<reference evidence="2" key="1">
    <citation type="submission" date="2023-10" db="EMBL/GenBank/DDBJ databases">
        <title>Genome assemblies of two species of porcelain crab, Petrolisthes cinctipes and Petrolisthes manimaculis (Anomura: Porcellanidae).</title>
        <authorList>
            <person name="Angst P."/>
        </authorList>
    </citation>
    <scope>NUCLEOTIDE SEQUENCE</scope>
    <source>
        <strain evidence="2">PB745_01</strain>
        <tissue evidence="2">Gill</tissue>
    </source>
</reference>
<dbReference type="Proteomes" id="UP001286313">
    <property type="component" value="Unassembled WGS sequence"/>
</dbReference>
<evidence type="ECO:0000256" key="1">
    <source>
        <dbReference type="SAM" id="MobiDB-lite"/>
    </source>
</evidence>
<organism evidence="2 3">
    <name type="scientific">Petrolisthes cinctipes</name>
    <name type="common">Flat porcelain crab</name>
    <dbReference type="NCBI Taxonomy" id="88211"/>
    <lineage>
        <taxon>Eukaryota</taxon>
        <taxon>Metazoa</taxon>
        <taxon>Ecdysozoa</taxon>
        <taxon>Arthropoda</taxon>
        <taxon>Crustacea</taxon>
        <taxon>Multicrustacea</taxon>
        <taxon>Malacostraca</taxon>
        <taxon>Eumalacostraca</taxon>
        <taxon>Eucarida</taxon>
        <taxon>Decapoda</taxon>
        <taxon>Pleocyemata</taxon>
        <taxon>Anomura</taxon>
        <taxon>Galatheoidea</taxon>
        <taxon>Porcellanidae</taxon>
        <taxon>Petrolisthes</taxon>
    </lineage>
</organism>
<sequence length="104" mass="11316">MTNLGETSPGENSGGVTCVTKNLLMVGEGVWWVRGERCHARKPLYARPHAHNAQTVITYSWCSQSSLLAALHNESEASQRASGREINRRGKRAQFATTAAGTTM</sequence>
<feature type="region of interest" description="Disordered" evidence="1">
    <location>
        <begin position="79"/>
        <end position="104"/>
    </location>
</feature>
<keyword evidence="3" id="KW-1185">Reference proteome</keyword>
<accession>A0AAE1BTG3</accession>
<feature type="compositionally biased region" description="Polar residues" evidence="1">
    <location>
        <begin position="95"/>
        <end position="104"/>
    </location>
</feature>
<dbReference type="AlphaFoldDB" id="A0AAE1BTG3"/>
<name>A0AAE1BTG3_PETCI</name>
<comment type="caution">
    <text evidence="2">The sequence shown here is derived from an EMBL/GenBank/DDBJ whole genome shotgun (WGS) entry which is preliminary data.</text>
</comment>
<evidence type="ECO:0000313" key="3">
    <source>
        <dbReference type="Proteomes" id="UP001286313"/>
    </source>
</evidence>
<feature type="compositionally biased region" description="Basic and acidic residues" evidence="1">
    <location>
        <begin position="79"/>
        <end position="88"/>
    </location>
</feature>
<proteinExistence type="predicted"/>
<gene>
    <name evidence="2" type="ORF">Pcinc_037463</name>
</gene>